<evidence type="ECO:0000313" key="1">
    <source>
        <dbReference type="Ensembl" id="ENSMMMP00000015430.1"/>
    </source>
</evidence>
<reference evidence="1" key="1">
    <citation type="submission" date="2025-08" db="UniProtKB">
        <authorList>
            <consortium name="Ensembl"/>
        </authorList>
    </citation>
    <scope>IDENTIFICATION</scope>
</reference>
<reference evidence="1" key="2">
    <citation type="submission" date="2025-09" db="UniProtKB">
        <authorList>
            <consortium name="Ensembl"/>
        </authorList>
    </citation>
    <scope>IDENTIFICATION</scope>
</reference>
<dbReference type="GeneTree" id="ENSGT00960000190815"/>
<dbReference type="Proteomes" id="UP000694407">
    <property type="component" value="Unplaced"/>
</dbReference>
<dbReference type="AlphaFoldDB" id="A0A8C6ETU1"/>
<evidence type="ECO:0000313" key="2">
    <source>
        <dbReference type="Proteomes" id="UP000694407"/>
    </source>
</evidence>
<organism evidence="1 2">
    <name type="scientific">Marmota marmota marmota</name>
    <name type="common">Alpine marmot</name>
    <dbReference type="NCBI Taxonomy" id="9994"/>
    <lineage>
        <taxon>Eukaryota</taxon>
        <taxon>Metazoa</taxon>
        <taxon>Chordata</taxon>
        <taxon>Craniata</taxon>
        <taxon>Vertebrata</taxon>
        <taxon>Euteleostomi</taxon>
        <taxon>Mammalia</taxon>
        <taxon>Eutheria</taxon>
        <taxon>Euarchontoglires</taxon>
        <taxon>Glires</taxon>
        <taxon>Rodentia</taxon>
        <taxon>Sciuromorpha</taxon>
        <taxon>Sciuridae</taxon>
        <taxon>Xerinae</taxon>
        <taxon>Marmotini</taxon>
        <taxon>Marmota</taxon>
    </lineage>
</organism>
<proteinExistence type="predicted"/>
<dbReference type="Ensembl" id="ENSMMMT00000017602.1">
    <property type="protein sequence ID" value="ENSMMMP00000015430.1"/>
    <property type="gene ID" value="ENSMMMG00000013769.1"/>
</dbReference>
<protein>
    <submittedName>
        <fullName evidence="1">Uncharacterized protein</fullName>
    </submittedName>
</protein>
<name>A0A8C6ETU1_MARMA</name>
<keyword evidence="2" id="KW-1185">Reference proteome</keyword>
<accession>A0A8C6ETU1</accession>
<sequence length="116" mass="13018">INKKKEKKNPCRERETHLLKRIRQTFCISLSSRAQSIGPMLAGTALHTQGQQEESSQEFGSGLHSKELQTAKRYLLQTSSVLCAHTATGDTKRPQAQGLQQFYTFFGEGRDPLHTS</sequence>